<dbReference type="PRINTS" id="PR00726">
    <property type="entry name" value="LEXASERPTASE"/>
</dbReference>
<dbReference type="InterPro" id="IPR036286">
    <property type="entry name" value="LexA/Signal_pep-like_sf"/>
</dbReference>
<dbReference type="Proteomes" id="UP000528322">
    <property type="component" value="Unassembled WGS sequence"/>
</dbReference>
<dbReference type="GO" id="GO:0016787">
    <property type="term" value="F:hydrolase activity"/>
    <property type="evidence" value="ECO:0007669"/>
    <property type="project" value="UniProtKB-KW"/>
</dbReference>
<gene>
    <name evidence="9" type="ORF">HNR37_001925</name>
</gene>
<evidence type="ECO:0000256" key="5">
    <source>
        <dbReference type="ARBA" id="ARBA00023204"/>
    </source>
</evidence>
<keyword evidence="4 7" id="KW-0068">Autocatalytic cleavage</keyword>
<dbReference type="GO" id="GO:0006355">
    <property type="term" value="P:regulation of DNA-templated transcription"/>
    <property type="evidence" value="ECO:0007669"/>
    <property type="project" value="InterPro"/>
</dbReference>
<keyword evidence="2" id="KW-0227">DNA damage</keyword>
<dbReference type="AlphaFoldDB" id="A0A7W7Y6E0"/>
<evidence type="ECO:0000256" key="6">
    <source>
        <dbReference type="ARBA" id="ARBA00023236"/>
    </source>
</evidence>
<dbReference type="InterPro" id="IPR039418">
    <property type="entry name" value="LexA-like"/>
</dbReference>
<dbReference type="EC" id="3.4.21.-" evidence="9"/>
<evidence type="ECO:0000256" key="2">
    <source>
        <dbReference type="ARBA" id="ARBA00022763"/>
    </source>
</evidence>
<keyword evidence="6" id="KW-0742">SOS response</keyword>
<sequence length="147" mass="16289">MTTDVQIIGKPITEPSLYPSIPHFCETVMAGFPSPAQDYIERNLDLNELCIRNPTATYFVQAQGDSMIEGNIHPGDTLVVDRSLEPRHGDVVIAALQGELTMKRLELHPSLRLVPMNPSYQPIAIIPDEGLDILGVVTHVLHTLRQI</sequence>
<name>A0A7W7Y6E0_9BACT</name>
<evidence type="ECO:0000259" key="8">
    <source>
        <dbReference type="Pfam" id="PF00717"/>
    </source>
</evidence>
<dbReference type="SUPFAM" id="SSF51306">
    <property type="entry name" value="LexA/Signal peptidase"/>
    <property type="match status" value="1"/>
</dbReference>
<dbReference type="InterPro" id="IPR050077">
    <property type="entry name" value="LexA_repressor"/>
</dbReference>
<dbReference type="EMBL" id="JACHID010000013">
    <property type="protein sequence ID" value="MBB5022587.1"/>
    <property type="molecule type" value="Genomic_DNA"/>
</dbReference>
<dbReference type="PANTHER" id="PTHR33516">
    <property type="entry name" value="LEXA REPRESSOR"/>
    <property type="match status" value="1"/>
</dbReference>
<feature type="domain" description="Peptidase S24/S26A/S26B/S26C" evidence="8">
    <location>
        <begin position="26"/>
        <end position="137"/>
    </location>
</feature>
<dbReference type="InterPro" id="IPR006197">
    <property type="entry name" value="Peptidase_S24_LexA"/>
</dbReference>
<accession>A0A7W7Y6E0</accession>
<keyword evidence="10" id="KW-1185">Reference proteome</keyword>
<comment type="similarity">
    <text evidence="1 7">Belongs to the peptidase S24 family.</text>
</comment>
<dbReference type="PANTHER" id="PTHR33516:SF2">
    <property type="entry name" value="LEXA REPRESSOR-RELATED"/>
    <property type="match status" value="1"/>
</dbReference>
<organism evidence="9 10">
    <name type="scientific">Desulfurispira natronophila</name>
    <dbReference type="NCBI Taxonomy" id="682562"/>
    <lineage>
        <taxon>Bacteria</taxon>
        <taxon>Pseudomonadati</taxon>
        <taxon>Chrysiogenota</taxon>
        <taxon>Chrysiogenia</taxon>
        <taxon>Chrysiogenales</taxon>
        <taxon>Chrysiogenaceae</taxon>
        <taxon>Desulfurispira</taxon>
    </lineage>
</organism>
<evidence type="ECO:0000256" key="4">
    <source>
        <dbReference type="ARBA" id="ARBA00022813"/>
    </source>
</evidence>
<evidence type="ECO:0000313" key="10">
    <source>
        <dbReference type="Proteomes" id="UP000528322"/>
    </source>
</evidence>
<dbReference type="GO" id="GO:0006281">
    <property type="term" value="P:DNA repair"/>
    <property type="evidence" value="ECO:0007669"/>
    <property type="project" value="UniProtKB-KW"/>
</dbReference>
<dbReference type="InterPro" id="IPR015927">
    <property type="entry name" value="Peptidase_S24_S26A/B/C"/>
</dbReference>
<dbReference type="NCBIfam" id="NF007621">
    <property type="entry name" value="PRK10276.1"/>
    <property type="match status" value="1"/>
</dbReference>
<dbReference type="Pfam" id="PF00717">
    <property type="entry name" value="Peptidase_S24"/>
    <property type="match status" value="1"/>
</dbReference>
<keyword evidence="5" id="KW-0234">DNA repair</keyword>
<dbReference type="CDD" id="cd06529">
    <property type="entry name" value="S24_LexA-like"/>
    <property type="match status" value="1"/>
</dbReference>
<dbReference type="GO" id="GO:0009432">
    <property type="term" value="P:SOS response"/>
    <property type="evidence" value="ECO:0007669"/>
    <property type="project" value="UniProtKB-KW"/>
</dbReference>
<dbReference type="RefSeq" id="WP_183733372.1">
    <property type="nucleotide sequence ID" value="NZ_JACHID010000013.1"/>
</dbReference>
<keyword evidence="3 7" id="KW-0378">Hydrolase</keyword>
<evidence type="ECO:0000313" key="9">
    <source>
        <dbReference type="EMBL" id="MBB5022587.1"/>
    </source>
</evidence>
<dbReference type="GO" id="GO:0003677">
    <property type="term" value="F:DNA binding"/>
    <property type="evidence" value="ECO:0007669"/>
    <property type="project" value="InterPro"/>
</dbReference>
<protein>
    <submittedName>
        <fullName evidence="9">DNA polymerase V</fullName>
        <ecNumber evidence="9">3.4.21.-</ecNumber>
    </submittedName>
</protein>
<evidence type="ECO:0000256" key="7">
    <source>
        <dbReference type="RuleBase" id="RU003991"/>
    </source>
</evidence>
<evidence type="ECO:0000256" key="1">
    <source>
        <dbReference type="ARBA" id="ARBA00007484"/>
    </source>
</evidence>
<comment type="caution">
    <text evidence="9">The sequence shown here is derived from an EMBL/GenBank/DDBJ whole genome shotgun (WGS) entry which is preliminary data.</text>
</comment>
<reference evidence="9 10" key="1">
    <citation type="submission" date="2020-08" db="EMBL/GenBank/DDBJ databases">
        <title>Genomic Encyclopedia of Type Strains, Phase IV (KMG-IV): sequencing the most valuable type-strain genomes for metagenomic binning, comparative biology and taxonomic classification.</title>
        <authorList>
            <person name="Goeker M."/>
        </authorList>
    </citation>
    <scope>NUCLEOTIDE SEQUENCE [LARGE SCALE GENOMIC DNA]</scope>
    <source>
        <strain evidence="9 10">DSM 22071</strain>
    </source>
</reference>
<proteinExistence type="inferred from homology"/>
<dbReference type="Gene3D" id="2.10.109.10">
    <property type="entry name" value="Umud Fragment, subunit A"/>
    <property type="match status" value="1"/>
</dbReference>
<evidence type="ECO:0000256" key="3">
    <source>
        <dbReference type="ARBA" id="ARBA00022801"/>
    </source>
</evidence>